<dbReference type="AlphaFoldDB" id="A0A6M3LUL5"/>
<dbReference type="EMBL" id="MT143384">
    <property type="protein sequence ID" value="QJA96275.1"/>
    <property type="molecule type" value="Genomic_DNA"/>
</dbReference>
<evidence type="ECO:0000313" key="1">
    <source>
        <dbReference type="EMBL" id="QJA96275.1"/>
    </source>
</evidence>
<reference evidence="1" key="1">
    <citation type="submission" date="2020-03" db="EMBL/GenBank/DDBJ databases">
        <title>The deep terrestrial virosphere.</title>
        <authorList>
            <person name="Holmfeldt K."/>
            <person name="Nilsson E."/>
            <person name="Simone D."/>
            <person name="Lopez-Fernandez M."/>
            <person name="Wu X."/>
            <person name="de Brujin I."/>
            <person name="Lundin D."/>
            <person name="Andersson A."/>
            <person name="Bertilsson S."/>
            <person name="Dopson M."/>
        </authorList>
    </citation>
    <scope>NUCLEOTIDE SEQUENCE</scope>
    <source>
        <strain evidence="1">MM415B04874</strain>
    </source>
</reference>
<protein>
    <submittedName>
        <fullName evidence="1">Uncharacterized protein</fullName>
    </submittedName>
</protein>
<accession>A0A6M3LUL5</accession>
<proteinExistence type="predicted"/>
<sequence>MNTLPTAVLVEGTGTRLVTEVPTPDGLILVREDCDTCGNDGTVIEGIGDPTFDTDARVPLWMLDERPCPACLGVPILAWYRECDQCGGKGSVMADCPDPPPQPKTGWGSVSCGVLHLKPCPNGCVGVDGRRLVKVRRNP</sequence>
<gene>
    <name evidence="1" type="ORF">MM415B04874_0012</name>
</gene>
<name>A0A6M3LUL5_9ZZZZ</name>
<organism evidence="1">
    <name type="scientific">viral metagenome</name>
    <dbReference type="NCBI Taxonomy" id="1070528"/>
    <lineage>
        <taxon>unclassified sequences</taxon>
        <taxon>metagenomes</taxon>
        <taxon>organismal metagenomes</taxon>
    </lineage>
</organism>